<keyword evidence="1" id="KW-0812">Transmembrane</keyword>
<keyword evidence="1" id="KW-0472">Membrane</keyword>
<dbReference type="PANTHER" id="PTHR28177">
    <property type="entry name" value="ALTERED INHERITANCE OF MITOCHONDRIA PROTEIN 19, MITOCHONDRIAL"/>
    <property type="match status" value="1"/>
</dbReference>
<dbReference type="OrthoDB" id="5554402at2759"/>
<dbReference type="Proteomes" id="UP000605846">
    <property type="component" value="Unassembled WGS sequence"/>
</dbReference>
<evidence type="ECO:0000256" key="1">
    <source>
        <dbReference type="SAM" id="Phobius"/>
    </source>
</evidence>
<comment type="caution">
    <text evidence="2">The sequence shown here is derived from an EMBL/GenBank/DDBJ whole genome shotgun (WGS) entry which is preliminary data.</text>
</comment>
<dbReference type="Pfam" id="PF10315">
    <property type="entry name" value="Aim19"/>
    <property type="match status" value="1"/>
</dbReference>
<dbReference type="PANTHER" id="PTHR28177:SF1">
    <property type="entry name" value="ALTERED INHERITANCE OF MITOCHONDRIA PROTEIN 19, MITOCHONDRIAL"/>
    <property type="match status" value="1"/>
</dbReference>
<reference evidence="2" key="1">
    <citation type="submission" date="2020-01" db="EMBL/GenBank/DDBJ databases">
        <title>Genome Sequencing of Three Apophysomyces-Like Fungal Strains Confirms a Novel Fungal Genus in the Mucoromycota with divergent Burkholderia-like Endosymbiotic Bacteria.</title>
        <authorList>
            <person name="Stajich J.E."/>
            <person name="Macias A.M."/>
            <person name="Carter-House D."/>
            <person name="Lovett B."/>
            <person name="Kasson L.R."/>
            <person name="Berry K."/>
            <person name="Grigoriev I."/>
            <person name="Chang Y."/>
            <person name="Spatafora J."/>
            <person name="Kasson M.T."/>
        </authorList>
    </citation>
    <scope>NUCLEOTIDE SEQUENCE</scope>
    <source>
        <strain evidence="2">NRRL A-21654</strain>
    </source>
</reference>
<dbReference type="AlphaFoldDB" id="A0A8H7EQQ3"/>
<accession>A0A8H7EQQ3</accession>
<keyword evidence="1" id="KW-1133">Transmembrane helix</keyword>
<evidence type="ECO:0000313" key="3">
    <source>
        <dbReference type="Proteomes" id="UP000605846"/>
    </source>
</evidence>
<sequence>MAETAPKSETWIDRQANSPLPMWGLSALSFATVPASVKKMPGMPSLFQSMAFGVIFAGAGYVTYTGDTDNGAGIATAWGLSWSFLNARKAITSLKPLPIAMVAAVTAHTIIYGKKTLEVNGYI</sequence>
<feature type="transmembrane region" description="Helical" evidence="1">
    <location>
        <begin position="46"/>
        <end position="64"/>
    </location>
</feature>
<protein>
    <submittedName>
        <fullName evidence="2">Uncharacterized protein</fullName>
    </submittedName>
</protein>
<dbReference type="GO" id="GO:0005739">
    <property type="term" value="C:mitochondrion"/>
    <property type="evidence" value="ECO:0007669"/>
    <property type="project" value="TreeGrafter"/>
</dbReference>
<organism evidence="2 3">
    <name type="scientific">Apophysomyces ossiformis</name>
    <dbReference type="NCBI Taxonomy" id="679940"/>
    <lineage>
        <taxon>Eukaryota</taxon>
        <taxon>Fungi</taxon>
        <taxon>Fungi incertae sedis</taxon>
        <taxon>Mucoromycota</taxon>
        <taxon>Mucoromycotina</taxon>
        <taxon>Mucoromycetes</taxon>
        <taxon>Mucorales</taxon>
        <taxon>Mucorineae</taxon>
        <taxon>Mucoraceae</taxon>
        <taxon>Apophysomyces</taxon>
    </lineage>
</organism>
<feature type="transmembrane region" description="Helical" evidence="1">
    <location>
        <begin position="20"/>
        <end position="37"/>
    </location>
</feature>
<keyword evidence="3" id="KW-1185">Reference proteome</keyword>
<dbReference type="InterPro" id="IPR019419">
    <property type="entry name" value="AIM19"/>
</dbReference>
<dbReference type="EMBL" id="JABAYA010000061">
    <property type="protein sequence ID" value="KAF7727253.1"/>
    <property type="molecule type" value="Genomic_DNA"/>
</dbReference>
<name>A0A8H7EQQ3_9FUNG</name>
<gene>
    <name evidence="2" type="ORF">EC973_007866</name>
</gene>
<evidence type="ECO:0000313" key="2">
    <source>
        <dbReference type="EMBL" id="KAF7727253.1"/>
    </source>
</evidence>
<proteinExistence type="predicted"/>